<dbReference type="KEGG" id="thu:AC731_005845"/>
<keyword evidence="16" id="KW-1185">Reference proteome</keyword>
<dbReference type="InterPro" id="IPR013112">
    <property type="entry name" value="FAD-bd_8"/>
</dbReference>
<dbReference type="AlphaFoldDB" id="A0A127K3G1"/>
<accession>A0A127K3G1</accession>
<proteinExistence type="predicted"/>
<dbReference type="PROSITE" id="PS51384">
    <property type="entry name" value="FAD_FR"/>
    <property type="match status" value="1"/>
</dbReference>
<dbReference type="Pfam" id="PF08022">
    <property type="entry name" value="FAD_binding_8"/>
    <property type="match status" value="1"/>
</dbReference>
<dbReference type="PANTHER" id="PTHR47354:SF8">
    <property type="entry name" value="1,2-PHENYLACETYL-COA EPOXIDASE, SUBUNIT E"/>
    <property type="match status" value="1"/>
</dbReference>
<dbReference type="InterPro" id="IPR039261">
    <property type="entry name" value="FNR_nucleotide-bd"/>
</dbReference>
<dbReference type="SFLD" id="SFLDG01168">
    <property type="entry name" value="Ferric_reductase_subgroup_(FRE"/>
    <property type="match status" value="1"/>
</dbReference>
<keyword evidence="3" id="KW-0285">Flavoprotein</keyword>
<dbReference type="Proteomes" id="UP000036902">
    <property type="component" value="Chromosome"/>
</dbReference>
<dbReference type="GO" id="GO:0016020">
    <property type="term" value="C:membrane"/>
    <property type="evidence" value="ECO:0007669"/>
    <property type="project" value="UniProtKB-SubCell"/>
</dbReference>
<evidence type="ECO:0000256" key="10">
    <source>
        <dbReference type="ARBA" id="ARBA00023004"/>
    </source>
</evidence>
<dbReference type="GO" id="GO:0050660">
    <property type="term" value="F:flavin adenine dinucleotide binding"/>
    <property type="evidence" value="ECO:0007669"/>
    <property type="project" value="TreeGrafter"/>
</dbReference>
<keyword evidence="7" id="KW-0274">FAD</keyword>
<dbReference type="Pfam" id="PF01794">
    <property type="entry name" value="Ferric_reduct"/>
    <property type="match status" value="1"/>
</dbReference>
<evidence type="ECO:0000256" key="1">
    <source>
        <dbReference type="ARBA" id="ARBA00001974"/>
    </source>
</evidence>
<gene>
    <name evidence="15" type="ORF">AC731_005845</name>
</gene>
<evidence type="ECO:0000256" key="2">
    <source>
        <dbReference type="ARBA" id="ARBA00004141"/>
    </source>
</evidence>
<dbReference type="GO" id="GO:0016491">
    <property type="term" value="F:oxidoreductase activity"/>
    <property type="evidence" value="ECO:0007669"/>
    <property type="project" value="UniProtKB-KW"/>
</dbReference>
<keyword evidence="8 13" id="KW-1133">Transmembrane helix</keyword>
<sequence length="442" mass="49054">MKRFLSAFIALVTLAWAWQLCSNAGSAVGVPANAWVAREHALTLTGLWSFALMSLTMVLATRPVWLERPFGGMDRIYRVHKWAGILAIAFAALHWLVEMSDGLIKAVWGREGRLPKDHGSSVLEAMRDVAEELGEFAIYALLGMLVLTLWKRVPFRMWRYLHKVMPVLYLALAFHTAFLAPLDYWTQPVGLMLAALIVAGSVASVRALMGWIGQGRRVGGVVESVAEPGQGVTAVSCRLDGGWRGHRPGQFAFASFERSEGAHPFTIASADRGDRRVTFQIKALGDYTRGLAQRLQPGQAMQLEGPYGCFNLPTGHEERDQVWIAGGIGVTPFIAWLEALQAAPEQAPEADFYYCVRDRESDPFVARLDTLCAQLPSLRLQVISSAHEQTLSAAMLDDRARKEAVTEVWFCGPRGLADSLRKGLHEMGVSRFRFHQEAFEMR</sequence>
<keyword evidence="12 13" id="KW-0472">Membrane</keyword>
<feature type="domain" description="FAD-binding FR-type" evidence="14">
    <location>
        <begin position="214"/>
        <end position="313"/>
    </location>
</feature>
<name>A0A127K3G1_9RHOO</name>
<dbReference type="SUPFAM" id="SSF63380">
    <property type="entry name" value="Riboflavin synthase domain-like"/>
    <property type="match status" value="1"/>
</dbReference>
<keyword evidence="11" id="KW-0411">Iron-sulfur</keyword>
<comment type="cofactor">
    <cofactor evidence="1">
        <name>FAD</name>
        <dbReference type="ChEBI" id="CHEBI:57692"/>
    </cofactor>
</comment>
<evidence type="ECO:0000256" key="7">
    <source>
        <dbReference type="ARBA" id="ARBA00022827"/>
    </source>
</evidence>
<keyword evidence="10" id="KW-0408">Iron</keyword>
<keyword evidence="9" id="KW-0560">Oxidoreductase</keyword>
<evidence type="ECO:0000256" key="4">
    <source>
        <dbReference type="ARBA" id="ARBA00022692"/>
    </source>
</evidence>
<evidence type="ECO:0000256" key="9">
    <source>
        <dbReference type="ARBA" id="ARBA00023002"/>
    </source>
</evidence>
<feature type="transmembrane region" description="Helical" evidence="13">
    <location>
        <begin position="191"/>
        <end position="209"/>
    </location>
</feature>
<dbReference type="InterPro" id="IPR001433">
    <property type="entry name" value="OxRdtase_FAD/NAD-bd"/>
</dbReference>
<protein>
    <submittedName>
        <fullName evidence="15">Ferric reductase</fullName>
    </submittedName>
</protein>
<dbReference type="GO" id="GO:0046872">
    <property type="term" value="F:metal ion binding"/>
    <property type="evidence" value="ECO:0007669"/>
    <property type="project" value="UniProtKB-KW"/>
</dbReference>
<dbReference type="InterPro" id="IPR050415">
    <property type="entry name" value="MRET"/>
</dbReference>
<evidence type="ECO:0000256" key="12">
    <source>
        <dbReference type="ARBA" id="ARBA00023136"/>
    </source>
</evidence>
<organism evidence="15 16">
    <name type="scientific">Thauera humireducens</name>
    <dbReference type="NCBI Taxonomy" id="1134435"/>
    <lineage>
        <taxon>Bacteria</taxon>
        <taxon>Pseudomonadati</taxon>
        <taxon>Pseudomonadota</taxon>
        <taxon>Betaproteobacteria</taxon>
        <taxon>Rhodocyclales</taxon>
        <taxon>Zoogloeaceae</taxon>
        <taxon>Thauera</taxon>
    </lineage>
</organism>
<feature type="transmembrane region" description="Helical" evidence="13">
    <location>
        <begin position="136"/>
        <end position="155"/>
    </location>
</feature>
<dbReference type="InterPro" id="IPR017927">
    <property type="entry name" value="FAD-bd_FR_type"/>
</dbReference>
<comment type="subcellular location">
    <subcellularLocation>
        <location evidence="2">Membrane</location>
        <topology evidence="2">Multi-pass membrane protein</topology>
    </subcellularLocation>
</comment>
<feature type="transmembrane region" description="Helical" evidence="13">
    <location>
        <begin position="41"/>
        <end position="59"/>
    </location>
</feature>
<dbReference type="GO" id="GO:0051537">
    <property type="term" value="F:2 iron, 2 sulfur cluster binding"/>
    <property type="evidence" value="ECO:0007669"/>
    <property type="project" value="UniProtKB-KW"/>
</dbReference>
<evidence type="ECO:0000313" key="15">
    <source>
        <dbReference type="EMBL" id="AMO36500.1"/>
    </source>
</evidence>
<keyword evidence="6" id="KW-0479">Metal-binding</keyword>
<dbReference type="Pfam" id="PF00175">
    <property type="entry name" value="NAD_binding_1"/>
    <property type="match status" value="1"/>
</dbReference>
<evidence type="ECO:0000259" key="14">
    <source>
        <dbReference type="PROSITE" id="PS51384"/>
    </source>
</evidence>
<evidence type="ECO:0000256" key="6">
    <source>
        <dbReference type="ARBA" id="ARBA00022723"/>
    </source>
</evidence>
<feature type="transmembrane region" description="Helical" evidence="13">
    <location>
        <begin position="79"/>
        <end position="97"/>
    </location>
</feature>
<dbReference type="STRING" id="1134435.AC731_005845"/>
<evidence type="ECO:0000313" key="16">
    <source>
        <dbReference type="Proteomes" id="UP000036902"/>
    </source>
</evidence>
<dbReference type="Gene3D" id="3.40.50.80">
    <property type="entry name" value="Nucleotide-binding domain of ferredoxin-NADP reductase (FNR) module"/>
    <property type="match status" value="1"/>
</dbReference>
<dbReference type="EMBL" id="CP014646">
    <property type="protein sequence ID" value="AMO36500.1"/>
    <property type="molecule type" value="Genomic_DNA"/>
</dbReference>
<evidence type="ECO:0000256" key="11">
    <source>
        <dbReference type="ARBA" id="ARBA00023014"/>
    </source>
</evidence>
<keyword evidence="5" id="KW-0001">2Fe-2S</keyword>
<dbReference type="PANTHER" id="PTHR47354">
    <property type="entry name" value="NADH OXIDOREDUCTASE HCR"/>
    <property type="match status" value="1"/>
</dbReference>
<dbReference type="SFLD" id="SFLDS00052">
    <property type="entry name" value="Ferric_Reductase_Domain"/>
    <property type="match status" value="1"/>
</dbReference>
<evidence type="ECO:0000256" key="8">
    <source>
        <dbReference type="ARBA" id="ARBA00022989"/>
    </source>
</evidence>
<dbReference type="Gene3D" id="2.40.30.10">
    <property type="entry name" value="Translation factors"/>
    <property type="match status" value="1"/>
</dbReference>
<dbReference type="InterPro" id="IPR013130">
    <property type="entry name" value="Fe3_Rdtase_TM_dom"/>
</dbReference>
<feature type="transmembrane region" description="Helical" evidence="13">
    <location>
        <begin position="167"/>
        <end position="185"/>
    </location>
</feature>
<dbReference type="RefSeq" id="WP_004255617.1">
    <property type="nucleotide sequence ID" value="NZ_CP014646.1"/>
</dbReference>
<evidence type="ECO:0000256" key="5">
    <source>
        <dbReference type="ARBA" id="ARBA00022714"/>
    </source>
</evidence>
<keyword evidence="4 13" id="KW-0812">Transmembrane</keyword>
<evidence type="ECO:0000256" key="13">
    <source>
        <dbReference type="SAM" id="Phobius"/>
    </source>
</evidence>
<dbReference type="SUPFAM" id="SSF52343">
    <property type="entry name" value="Ferredoxin reductase-like, C-terminal NADP-linked domain"/>
    <property type="match status" value="1"/>
</dbReference>
<evidence type="ECO:0000256" key="3">
    <source>
        <dbReference type="ARBA" id="ARBA00022630"/>
    </source>
</evidence>
<dbReference type="CDD" id="cd06198">
    <property type="entry name" value="FNR_like_3"/>
    <property type="match status" value="1"/>
</dbReference>
<dbReference type="InterPro" id="IPR017938">
    <property type="entry name" value="Riboflavin_synthase-like_b-brl"/>
</dbReference>
<reference evidence="16" key="1">
    <citation type="submission" date="2016-03" db="EMBL/GenBank/DDBJ databases">
        <authorList>
            <person name="Ma C."/>
            <person name="Zhou S."/>
            <person name="Yang G."/>
        </authorList>
    </citation>
    <scope>NUCLEOTIDE SEQUENCE [LARGE SCALE GENOMIC DNA]</scope>
    <source>
        <strain evidence="16">SgZ-1</strain>
    </source>
</reference>